<dbReference type="EMBL" id="JAAOMA010000034">
    <property type="protein sequence ID" value="NHR07408.1"/>
    <property type="molecule type" value="Genomic_DNA"/>
</dbReference>
<comment type="caution">
    <text evidence="1">The sequence shown here is derived from an EMBL/GenBank/DDBJ whole genome shotgun (WGS) entry which is preliminary data.</text>
</comment>
<sequence length="87" mass="9848">MSLSWRDSALAVMDQVRVEHLQAGVNDKAQIARAIDAAYPFGERTHYPYKAWLSARKAFFARHGLPLTTRRRRPPDLLDALVTGDRG</sequence>
<gene>
    <name evidence="1" type="ORF">HA052_19645</name>
</gene>
<evidence type="ECO:0000313" key="1">
    <source>
        <dbReference type="EMBL" id="NHR07408.1"/>
    </source>
</evidence>
<accession>A0ABX0LDT8</accession>
<dbReference type="RefSeq" id="WP_166453180.1">
    <property type="nucleotide sequence ID" value="NZ_JAAOMA010000034.1"/>
</dbReference>
<evidence type="ECO:0000313" key="2">
    <source>
        <dbReference type="Proteomes" id="UP001515641"/>
    </source>
</evidence>
<reference evidence="1 2" key="1">
    <citation type="submission" date="2020-03" db="EMBL/GenBank/DDBJ databases">
        <title>Draft genome sequence of environmentally isolated cultures.</title>
        <authorList>
            <person name="Wilson H.S."/>
            <person name="De Leon M.E."/>
        </authorList>
    </citation>
    <scope>NUCLEOTIDE SEQUENCE [LARGE SCALE GENOMIC DNA]</scope>
    <source>
        <strain evidence="1 2">HSC-31F16</strain>
    </source>
</reference>
<keyword evidence="2" id="KW-1185">Reference proteome</keyword>
<dbReference type="Proteomes" id="UP001515641">
    <property type="component" value="Unassembled WGS sequence"/>
</dbReference>
<organism evidence="1 2">
    <name type="scientific">Chromobacterium fluminis</name>
    <dbReference type="NCBI Taxonomy" id="3044269"/>
    <lineage>
        <taxon>Bacteria</taxon>
        <taxon>Pseudomonadati</taxon>
        <taxon>Pseudomonadota</taxon>
        <taxon>Betaproteobacteria</taxon>
        <taxon>Neisseriales</taxon>
        <taxon>Chromobacteriaceae</taxon>
        <taxon>Chromobacterium</taxon>
    </lineage>
</organism>
<protein>
    <submittedName>
        <fullName evidence="1">Uncharacterized protein</fullName>
    </submittedName>
</protein>
<name>A0ABX0LDT8_9NEIS</name>
<proteinExistence type="predicted"/>